<dbReference type="Proteomes" id="UP000192923">
    <property type="component" value="Unassembled WGS sequence"/>
</dbReference>
<dbReference type="OrthoDB" id="283083at2"/>
<evidence type="ECO:0000256" key="1">
    <source>
        <dbReference type="SAM" id="Phobius"/>
    </source>
</evidence>
<keyword evidence="1" id="KW-0472">Membrane</keyword>
<keyword evidence="1" id="KW-1133">Transmembrane helix</keyword>
<dbReference type="STRING" id="1760988.SAMN02949497_4586"/>
<feature type="transmembrane region" description="Helical" evidence="1">
    <location>
        <begin position="24"/>
        <end position="43"/>
    </location>
</feature>
<keyword evidence="3" id="KW-1185">Reference proteome</keyword>
<evidence type="ECO:0008006" key="4">
    <source>
        <dbReference type="Google" id="ProtNLM"/>
    </source>
</evidence>
<accession>A0A1Y6D3D8</accession>
<name>A0A1Y6D3D8_9GAMM</name>
<dbReference type="RefSeq" id="WP_085215982.1">
    <property type="nucleotide sequence ID" value="NZ_FXAM01000001.1"/>
</dbReference>
<sequence length="168" mass="18798">MEPLPLRDIHLPAAIGWWPPAPGWWLALLAAIGLVALSVWLVLRWRRVTPIKLARRELDALANAPELAPDEKLRRLSILLRRTALSLYPRQQVAGLTGAAWLDWLDATLGEPRFSQGPGRSLTEAPYRPRTGTDIEPLLALSRDWLRALAKTKAAHRALAPVRKTPRP</sequence>
<gene>
    <name evidence="2" type="ORF">SAMN02949497_4586</name>
</gene>
<protein>
    <recommendedName>
        <fullName evidence="4">DUF4381 domain-containing protein</fullName>
    </recommendedName>
</protein>
<organism evidence="2 3">
    <name type="scientific">Methylomagnum ishizawai</name>
    <dbReference type="NCBI Taxonomy" id="1760988"/>
    <lineage>
        <taxon>Bacteria</taxon>
        <taxon>Pseudomonadati</taxon>
        <taxon>Pseudomonadota</taxon>
        <taxon>Gammaproteobacteria</taxon>
        <taxon>Methylococcales</taxon>
        <taxon>Methylococcaceae</taxon>
        <taxon>Methylomagnum</taxon>
    </lineage>
</organism>
<evidence type="ECO:0000313" key="3">
    <source>
        <dbReference type="Proteomes" id="UP000192923"/>
    </source>
</evidence>
<evidence type="ECO:0000313" key="2">
    <source>
        <dbReference type="EMBL" id="SMF97167.1"/>
    </source>
</evidence>
<keyword evidence="1" id="KW-0812">Transmembrane</keyword>
<dbReference type="EMBL" id="FXAM01000001">
    <property type="protein sequence ID" value="SMF97167.1"/>
    <property type="molecule type" value="Genomic_DNA"/>
</dbReference>
<reference evidence="2 3" key="1">
    <citation type="submission" date="2016-12" db="EMBL/GenBank/DDBJ databases">
        <authorList>
            <person name="Song W.-J."/>
            <person name="Kurnit D.M."/>
        </authorList>
    </citation>
    <scope>NUCLEOTIDE SEQUENCE [LARGE SCALE GENOMIC DNA]</scope>
    <source>
        <strain evidence="2 3">175</strain>
    </source>
</reference>
<dbReference type="InterPro" id="IPR025489">
    <property type="entry name" value="DUF4381"/>
</dbReference>
<proteinExistence type="predicted"/>
<dbReference type="AlphaFoldDB" id="A0A1Y6D3D8"/>
<dbReference type="Pfam" id="PF14316">
    <property type="entry name" value="DUF4381"/>
    <property type="match status" value="1"/>
</dbReference>